<dbReference type="GO" id="GO:0006144">
    <property type="term" value="P:purine nucleobase metabolic process"/>
    <property type="evidence" value="ECO:0007669"/>
    <property type="project" value="UniProtKB-KW"/>
</dbReference>
<evidence type="ECO:0000259" key="11">
    <source>
        <dbReference type="Pfam" id="PF09349"/>
    </source>
</evidence>
<dbReference type="AlphaFoldDB" id="A0AA39KWL2"/>
<reference evidence="12" key="1">
    <citation type="journal article" date="2023" name="bioRxiv">
        <title>Scaffold-level genome assemblies of two parasitoid biocontrol wasps reveal the parthenogenesis mechanism and an associated novel virus.</title>
        <authorList>
            <person name="Inwood S."/>
            <person name="Skelly J."/>
            <person name="Guhlin J."/>
            <person name="Harrop T."/>
            <person name="Goldson S."/>
            <person name="Dearden P."/>
        </authorList>
    </citation>
    <scope>NUCLEOTIDE SEQUENCE</scope>
    <source>
        <strain evidence="12">Irish</strain>
        <tissue evidence="12">Whole body</tissue>
    </source>
</reference>
<evidence type="ECO:0000256" key="5">
    <source>
        <dbReference type="ARBA" id="ARBA00012257"/>
    </source>
</evidence>
<keyword evidence="7" id="KW-0210">Decarboxylase</keyword>
<name>A0AA39KWL2_9HYME</name>
<dbReference type="InterPro" id="IPR017580">
    <property type="entry name" value="OHCU_decarboxylase-1"/>
</dbReference>
<dbReference type="GO" id="GO:0005777">
    <property type="term" value="C:peroxisome"/>
    <property type="evidence" value="ECO:0007669"/>
    <property type="project" value="TreeGrafter"/>
</dbReference>
<accession>A0AA39KWL2</accession>
<protein>
    <recommendedName>
        <fullName evidence="5">2-oxo-4-hydroxy-4-carboxy-5-ureidoimidazoline decarboxylase</fullName>
        <ecNumber evidence="5">4.1.1.97</ecNumber>
    </recommendedName>
    <alternativeName>
        <fullName evidence="10">Parahox neighbor</fullName>
    </alternativeName>
    <alternativeName>
        <fullName evidence="9">Ureidoimidazoline (2-oxo-4-hydroxy-4-carboxy-5-) decarboxylase</fullName>
    </alternativeName>
</protein>
<keyword evidence="13" id="KW-1185">Reference proteome</keyword>
<dbReference type="GO" id="GO:0000255">
    <property type="term" value="P:allantoin metabolic process"/>
    <property type="evidence" value="ECO:0007669"/>
    <property type="project" value="InterPro"/>
</dbReference>
<dbReference type="InterPro" id="IPR036778">
    <property type="entry name" value="OHCU_decarboxylase_sf"/>
</dbReference>
<dbReference type="PANTHER" id="PTHR43466:SF1">
    <property type="entry name" value="2-OXO-4-HYDROXY-4-CARBOXY-5-UREIDOIMIDAZOLINE DECARBOXYLASE-RELATED"/>
    <property type="match status" value="1"/>
</dbReference>
<evidence type="ECO:0000256" key="10">
    <source>
        <dbReference type="ARBA" id="ARBA00032116"/>
    </source>
</evidence>
<evidence type="ECO:0000256" key="4">
    <source>
        <dbReference type="ARBA" id="ARBA00005793"/>
    </source>
</evidence>
<reference evidence="12" key="2">
    <citation type="submission" date="2023-03" db="EMBL/GenBank/DDBJ databases">
        <authorList>
            <person name="Inwood S.N."/>
            <person name="Skelly J.G."/>
            <person name="Guhlin J."/>
            <person name="Harrop T.W.R."/>
            <person name="Goldson S.G."/>
            <person name="Dearden P.K."/>
        </authorList>
    </citation>
    <scope>NUCLEOTIDE SEQUENCE</scope>
    <source>
        <strain evidence="12">Irish</strain>
        <tissue evidence="12">Whole body</tissue>
    </source>
</reference>
<dbReference type="NCBIfam" id="TIGR03164">
    <property type="entry name" value="UHCUDC"/>
    <property type="match status" value="1"/>
</dbReference>
<comment type="caution">
    <text evidence="12">The sequence shown here is derived from an EMBL/GenBank/DDBJ whole genome shotgun (WGS) entry which is preliminary data.</text>
</comment>
<dbReference type="Gene3D" id="1.10.3330.10">
    <property type="entry name" value="Oxo-4-hydroxy-4-carboxy-5-ureidoimidazoline decarboxylase"/>
    <property type="match status" value="1"/>
</dbReference>
<evidence type="ECO:0000256" key="6">
    <source>
        <dbReference type="ARBA" id="ARBA00022631"/>
    </source>
</evidence>
<feature type="domain" description="Oxo-4-hydroxy-4-carboxy-5-ureidoimidazoline decarboxylase" evidence="11">
    <location>
        <begin position="13"/>
        <end position="169"/>
    </location>
</feature>
<dbReference type="GO" id="GO:0019628">
    <property type="term" value="P:urate catabolic process"/>
    <property type="evidence" value="ECO:0007669"/>
    <property type="project" value="TreeGrafter"/>
</dbReference>
<dbReference type="Pfam" id="PF09349">
    <property type="entry name" value="OHCU_decarbox"/>
    <property type="match status" value="1"/>
</dbReference>
<dbReference type="EC" id="4.1.1.97" evidence="5"/>
<organism evidence="12 13">
    <name type="scientific">Microctonus aethiopoides</name>
    <dbReference type="NCBI Taxonomy" id="144406"/>
    <lineage>
        <taxon>Eukaryota</taxon>
        <taxon>Metazoa</taxon>
        <taxon>Ecdysozoa</taxon>
        <taxon>Arthropoda</taxon>
        <taxon>Hexapoda</taxon>
        <taxon>Insecta</taxon>
        <taxon>Pterygota</taxon>
        <taxon>Neoptera</taxon>
        <taxon>Endopterygota</taxon>
        <taxon>Hymenoptera</taxon>
        <taxon>Apocrita</taxon>
        <taxon>Ichneumonoidea</taxon>
        <taxon>Braconidae</taxon>
        <taxon>Euphorinae</taxon>
        <taxon>Microctonus</taxon>
    </lineage>
</organism>
<evidence type="ECO:0000313" key="13">
    <source>
        <dbReference type="Proteomes" id="UP001168990"/>
    </source>
</evidence>
<comment type="function">
    <text evidence="2">Catalyzes the stereoselective decarboxylation of 2-oxo-4-hydroxy-4-carboxy-5-ureidoimidazoline (OHCU) to (S)-allantoin.</text>
</comment>
<dbReference type="Proteomes" id="UP001168990">
    <property type="component" value="Unassembled WGS sequence"/>
</dbReference>
<comment type="catalytic activity">
    <reaction evidence="1">
        <text>5-hydroxy-2-oxo-4-ureido-2,5-dihydro-1H-imidazole-5-carboxylate + H(+) = (S)-allantoin + CO2</text>
        <dbReference type="Rhea" id="RHEA:26301"/>
        <dbReference type="ChEBI" id="CHEBI:15378"/>
        <dbReference type="ChEBI" id="CHEBI:15678"/>
        <dbReference type="ChEBI" id="CHEBI:16526"/>
        <dbReference type="ChEBI" id="CHEBI:58639"/>
        <dbReference type="EC" id="4.1.1.97"/>
    </reaction>
</comment>
<evidence type="ECO:0000256" key="9">
    <source>
        <dbReference type="ARBA" id="ARBA00030624"/>
    </source>
</evidence>
<evidence type="ECO:0000256" key="8">
    <source>
        <dbReference type="ARBA" id="ARBA00023239"/>
    </source>
</evidence>
<evidence type="ECO:0000256" key="2">
    <source>
        <dbReference type="ARBA" id="ARBA00002506"/>
    </source>
</evidence>
<evidence type="ECO:0000256" key="3">
    <source>
        <dbReference type="ARBA" id="ARBA00004754"/>
    </source>
</evidence>
<dbReference type="PANTHER" id="PTHR43466">
    <property type="entry name" value="2-OXO-4-HYDROXY-4-CARBOXY-5-UREIDOIMIDAZOLINE DECARBOXYLASE-RELATED"/>
    <property type="match status" value="1"/>
</dbReference>
<comment type="similarity">
    <text evidence="4">Belongs to the OHCU decarboxylase family.</text>
</comment>
<dbReference type="GO" id="GO:0051997">
    <property type="term" value="F:2-oxo-4-hydroxy-4-carboxy-5-ureidoimidazoline decarboxylase activity"/>
    <property type="evidence" value="ECO:0007669"/>
    <property type="project" value="UniProtKB-EC"/>
</dbReference>
<gene>
    <name evidence="12" type="ORF">PV328_000764</name>
</gene>
<keyword evidence="6" id="KW-0659">Purine metabolism</keyword>
<dbReference type="InterPro" id="IPR018020">
    <property type="entry name" value="OHCU_decarboxylase"/>
</dbReference>
<evidence type="ECO:0000313" key="12">
    <source>
        <dbReference type="EMBL" id="KAK0176648.1"/>
    </source>
</evidence>
<proteinExistence type="inferred from homology"/>
<dbReference type="SUPFAM" id="SSF158694">
    <property type="entry name" value="UraD-Like"/>
    <property type="match status" value="1"/>
</dbReference>
<dbReference type="EMBL" id="JAQQBS010000001">
    <property type="protein sequence ID" value="KAK0176648.1"/>
    <property type="molecule type" value="Genomic_DNA"/>
</dbReference>
<sequence length="173" mass="20155">MASRQLLTIEEVNALKVEDFELLFRNIIECCPEAAQEIGLKRPFNTIVEFEKSFHNYIDNLDDIAAKEILLKKHPQLTGKISEDKISEESQNEQKSAGINSLNEEYKHNLKNLNKEYEMKFAFPFVICVRENTITTIIKEIQRRLMNNRTIELNNAIDEVKKICSLRLNDLVL</sequence>
<comment type="pathway">
    <text evidence="3">Purine metabolism; urate degradation; (S)-allantoin from urate: step 3/3.</text>
</comment>
<keyword evidence="8" id="KW-0456">Lyase</keyword>
<evidence type="ECO:0000256" key="1">
    <source>
        <dbReference type="ARBA" id="ARBA00001163"/>
    </source>
</evidence>
<evidence type="ECO:0000256" key="7">
    <source>
        <dbReference type="ARBA" id="ARBA00022793"/>
    </source>
</evidence>